<feature type="compositionally biased region" description="Low complexity" evidence="1">
    <location>
        <begin position="87"/>
        <end position="114"/>
    </location>
</feature>
<evidence type="ECO:0000256" key="1">
    <source>
        <dbReference type="SAM" id="MobiDB-lite"/>
    </source>
</evidence>
<reference evidence="2" key="1">
    <citation type="submission" date="2020-02" db="EMBL/GenBank/DDBJ databases">
        <authorList>
            <person name="Meier V. D."/>
        </authorList>
    </citation>
    <scope>NUCLEOTIDE SEQUENCE</scope>
    <source>
        <strain evidence="2">AVDCRST_MAG38</strain>
    </source>
</reference>
<dbReference type="AlphaFoldDB" id="A0A6J4RVT2"/>
<feature type="non-terminal residue" evidence="2">
    <location>
        <position position="182"/>
    </location>
</feature>
<feature type="compositionally biased region" description="Basic residues" evidence="1">
    <location>
        <begin position="17"/>
        <end position="34"/>
    </location>
</feature>
<dbReference type="EMBL" id="CADCVJ010000181">
    <property type="protein sequence ID" value="CAA9482981.1"/>
    <property type="molecule type" value="Genomic_DNA"/>
</dbReference>
<feature type="compositionally biased region" description="Basic and acidic residues" evidence="1">
    <location>
        <begin position="115"/>
        <end position="142"/>
    </location>
</feature>
<organism evidence="2">
    <name type="scientific">uncultured Solirubrobacteraceae bacterium</name>
    <dbReference type="NCBI Taxonomy" id="1162706"/>
    <lineage>
        <taxon>Bacteria</taxon>
        <taxon>Bacillati</taxon>
        <taxon>Actinomycetota</taxon>
        <taxon>Thermoleophilia</taxon>
        <taxon>Solirubrobacterales</taxon>
        <taxon>Solirubrobacteraceae</taxon>
        <taxon>environmental samples</taxon>
    </lineage>
</organism>
<feature type="compositionally biased region" description="Basic residues" evidence="1">
    <location>
        <begin position="143"/>
        <end position="153"/>
    </location>
</feature>
<proteinExistence type="predicted"/>
<feature type="compositionally biased region" description="Basic residues" evidence="1">
    <location>
        <begin position="56"/>
        <end position="70"/>
    </location>
</feature>
<sequence>GLQRHLASNARLLRAGDRRRLRRRARRVRRRRAPRPGPRAGGPHRPSPVDAPAPRRDRRHLRRRDRRGPPHRGAAPGDAGARRGRAAPRGDPGAPRRAALVQRRAGRGRQVQGRHPGDHQPAGRRDRSLQAPDRLRLGPDLRARRRHAAHRRQGLPAHAAQRRGLRRGEGAADREGLLQPVV</sequence>
<feature type="non-terminal residue" evidence="2">
    <location>
        <position position="1"/>
    </location>
</feature>
<protein>
    <submittedName>
        <fullName evidence="2">Uncharacterized protein</fullName>
    </submittedName>
</protein>
<accession>A0A6J4RVT2</accession>
<name>A0A6J4RVT2_9ACTN</name>
<feature type="compositionally biased region" description="Basic and acidic residues" evidence="1">
    <location>
        <begin position="166"/>
        <end position="176"/>
    </location>
</feature>
<feature type="region of interest" description="Disordered" evidence="1">
    <location>
        <begin position="1"/>
        <end position="182"/>
    </location>
</feature>
<evidence type="ECO:0000313" key="2">
    <source>
        <dbReference type="EMBL" id="CAA9482981.1"/>
    </source>
</evidence>
<gene>
    <name evidence="2" type="ORF">AVDCRST_MAG38-2138</name>
</gene>